<dbReference type="PANTHER" id="PTHR43532">
    <property type="entry name" value="GLUCOSE-1-PHOSPHATE THYMIDYLYLTRANSFERASE"/>
    <property type="match status" value="1"/>
</dbReference>
<dbReference type="InterPro" id="IPR005907">
    <property type="entry name" value="G1P_thy_trans_s"/>
</dbReference>
<keyword evidence="6" id="KW-0548">Nucleotidyltransferase</keyword>
<dbReference type="PANTHER" id="PTHR43532:SF1">
    <property type="entry name" value="GLUCOSE-1-PHOSPHATE THYMIDYLYLTRANSFERASE 1"/>
    <property type="match status" value="1"/>
</dbReference>
<protein>
    <recommendedName>
        <fullName evidence="4">Glucose-1-phosphate thymidylyltransferase</fullName>
        <ecNumber evidence="3">2.7.7.24</ecNumber>
    </recommendedName>
    <alternativeName>
        <fullName evidence="10">dTDP-glucose pyrophosphorylase</fullName>
    </alternativeName>
    <alternativeName>
        <fullName evidence="9">dTDP-glucose synthase</fullName>
    </alternativeName>
</protein>
<evidence type="ECO:0000256" key="8">
    <source>
        <dbReference type="ARBA" id="ARBA00022842"/>
    </source>
</evidence>
<comment type="catalytic activity">
    <reaction evidence="11">
        <text>dTTP + alpha-D-glucose 1-phosphate + H(+) = dTDP-alpha-D-glucose + diphosphate</text>
        <dbReference type="Rhea" id="RHEA:15225"/>
        <dbReference type="ChEBI" id="CHEBI:15378"/>
        <dbReference type="ChEBI" id="CHEBI:33019"/>
        <dbReference type="ChEBI" id="CHEBI:37568"/>
        <dbReference type="ChEBI" id="CHEBI:57477"/>
        <dbReference type="ChEBI" id="CHEBI:58601"/>
        <dbReference type="EC" id="2.7.7.24"/>
    </reaction>
</comment>
<accession>A0A974SF73</accession>
<feature type="domain" description="Nucleotidyl transferase" evidence="12">
    <location>
        <begin position="2"/>
        <end position="232"/>
    </location>
</feature>
<evidence type="ECO:0000259" key="12">
    <source>
        <dbReference type="Pfam" id="PF00483"/>
    </source>
</evidence>
<evidence type="ECO:0000256" key="2">
    <source>
        <dbReference type="ARBA" id="ARBA00010480"/>
    </source>
</evidence>
<keyword evidence="5 13" id="KW-0808">Transferase</keyword>
<evidence type="ECO:0000256" key="10">
    <source>
        <dbReference type="ARBA" id="ARBA00032598"/>
    </source>
</evidence>
<evidence type="ECO:0000313" key="13">
    <source>
        <dbReference type="EMBL" id="QQZ62140.1"/>
    </source>
</evidence>
<evidence type="ECO:0000256" key="9">
    <source>
        <dbReference type="ARBA" id="ARBA00032492"/>
    </source>
</evidence>
<sequence length="247" mass="27172">MKGIILAGGTGSRLYPLTKVTNKHLLPVGKYPMIFHAIYKLKQAGIEDILVVTGKEHMGDVVNLLGSGSTMNVSFTYKVQDAAGGIAQALGLAEQFVGSDQSVVILGDNVFDEDITQYVKNFESQVEGAKILIQKVSDPQRFGVPELQDDKIISIEEKPQNPKSSFAVTGIYMFDSSVFEIIKTLTPSHRGELEITDVNNAYIKRSQLTYDVLNGWWTDAGTHASLARANELAKDIIFNEMFGKLKQ</sequence>
<reference evidence="13 14" key="1">
    <citation type="submission" date="2021-01" db="EMBL/GenBank/DDBJ databases">
        <title>Whole genome sequence of Paenibacillus sonchi LMG 24727 for comparative genomics.</title>
        <authorList>
            <person name="Lee G."/>
            <person name="Kim M.-J."/>
            <person name="Lim K."/>
            <person name="Shin J.-H."/>
        </authorList>
    </citation>
    <scope>NUCLEOTIDE SEQUENCE [LARGE SCALE GENOMIC DNA]</scope>
    <source>
        <strain evidence="13 14">LMG 24727</strain>
    </source>
</reference>
<keyword evidence="7" id="KW-0479">Metal-binding</keyword>
<dbReference type="InterPro" id="IPR029044">
    <property type="entry name" value="Nucleotide-diphossugar_trans"/>
</dbReference>
<dbReference type="RefSeq" id="WP_039833608.1">
    <property type="nucleotide sequence ID" value="NZ_CP068595.1"/>
</dbReference>
<dbReference type="InterPro" id="IPR005835">
    <property type="entry name" value="NTP_transferase_dom"/>
</dbReference>
<evidence type="ECO:0000256" key="5">
    <source>
        <dbReference type="ARBA" id="ARBA00022679"/>
    </source>
</evidence>
<keyword evidence="8" id="KW-0460">Magnesium</keyword>
<dbReference type="EC" id="2.7.7.24" evidence="3"/>
<evidence type="ECO:0000256" key="1">
    <source>
        <dbReference type="ARBA" id="ARBA00001946"/>
    </source>
</evidence>
<evidence type="ECO:0000256" key="3">
    <source>
        <dbReference type="ARBA" id="ARBA00012461"/>
    </source>
</evidence>
<dbReference type="GO" id="GO:0008879">
    <property type="term" value="F:glucose-1-phosphate thymidylyltransferase activity"/>
    <property type="evidence" value="ECO:0007669"/>
    <property type="project" value="UniProtKB-EC"/>
</dbReference>
<dbReference type="Proteomes" id="UP000595841">
    <property type="component" value="Chromosome"/>
</dbReference>
<dbReference type="GO" id="GO:0046872">
    <property type="term" value="F:metal ion binding"/>
    <property type="evidence" value="ECO:0007669"/>
    <property type="project" value="UniProtKB-KW"/>
</dbReference>
<name>A0A974SF73_9BACL</name>
<comment type="similarity">
    <text evidence="2">Belongs to the glucose-1-phosphate thymidylyltransferase family.</text>
</comment>
<organism evidence="13 14">
    <name type="scientific">Paenibacillus sonchi</name>
    <dbReference type="NCBI Taxonomy" id="373687"/>
    <lineage>
        <taxon>Bacteria</taxon>
        <taxon>Bacillati</taxon>
        <taxon>Bacillota</taxon>
        <taxon>Bacilli</taxon>
        <taxon>Bacillales</taxon>
        <taxon>Paenibacillaceae</taxon>
        <taxon>Paenibacillus</taxon>
        <taxon>Paenibacillus sonchi group</taxon>
    </lineage>
</organism>
<evidence type="ECO:0000256" key="6">
    <source>
        <dbReference type="ARBA" id="ARBA00022695"/>
    </source>
</evidence>
<dbReference type="AlphaFoldDB" id="A0A974SF73"/>
<keyword evidence="14" id="KW-1185">Reference proteome</keyword>
<evidence type="ECO:0000256" key="7">
    <source>
        <dbReference type="ARBA" id="ARBA00022723"/>
    </source>
</evidence>
<evidence type="ECO:0000256" key="4">
    <source>
        <dbReference type="ARBA" id="ARBA00017654"/>
    </source>
</evidence>
<dbReference type="Pfam" id="PF00483">
    <property type="entry name" value="NTP_transferase"/>
    <property type="match status" value="1"/>
</dbReference>
<dbReference type="Gene3D" id="3.90.550.10">
    <property type="entry name" value="Spore Coat Polysaccharide Biosynthesis Protein SpsA, Chain A"/>
    <property type="match status" value="1"/>
</dbReference>
<comment type="cofactor">
    <cofactor evidence="1">
        <name>Mg(2+)</name>
        <dbReference type="ChEBI" id="CHEBI:18420"/>
    </cofactor>
</comment>
<proteinExistence type="inferred from homology"/>
<dbReference type="SUPFAM" id="SSF53448">
    <property type="entry name" value="Nucleotide-diphospho-sugar transferases"/>
    <property type="match status" value="1"/>
</dbReference>
<dbReference type="EMBL" id="CP068595">
    <property type="protein sequence ID" value="QQZ62140.1"/>
    <property type="molecule type" value="Genomic_DNA"/>
</dbReference>
<evidence type="ECO:0000256" key="11">
    <source>
        <dbReference type="ARBA" id="ARBA00049336"/>
    </source>
</evidence>
<evidence type="ECO:0000313" key="14">
    <source>
        <dbReference type="Proteomes" id="UP000595841"/>
    </source>
</evidence>
<dbReference type="KEGG" id="pson:JI735_05710"/>
<gene>
    <name evidence="13" type="ORF">JI735_05710</name>
</gene>